<dbReference type="NCBIfam" id="TIGR02867">
    <property type="entry name" value="spore_II_P"/>
    <property type="match status" value="1"/>
</dbReference>
<dbReference type="EMBL" id="FOOE01000002">
    <property type="protein sequence ID" value="SFF53600.1"/>
    <property type="molecule type" value="Genomic_DNA"/>
</dbReference>
<accession>A0A1I2JI00</accession>
<dbReference type="RefSeq" id="WP_083405155.1">
    <property type="nucleotide sequence ID" value="NZ_BAAACD010000024.1"/>
</dbReference>
<dbReference type="Pfam" id="PF07454">
    <property type="entry name" value="SpoIIP"/>
    <property type="match status" value="1"/>
</dbReference>
<dbReference type="STRING" id="1529.SAMN04487885_10236"/>
<reference evidence="1 2" key="1">
    <citation type="submission" date="2016-10" db="EMBL/GenBank/DDBJ databases">
        <authorList>
            <person name="de Groot N.N."/>
        </authorList>
    </citation>
    <scope>NUCLEOTIDE SEQUENCE [LARGE SCALE GENOMIC DNA]</scope>
    <source>
        <strain evidence="1 2">NLAE-zl-G419</strain>
    </source>
</reference>
<keyword evidence="2" id="KW-1185">Reference proteome</keyword>
<name>A0A1I2JI00_9CLOT</name>
<organism evidence="1 2">
    <name type="scientific">Clostridium cadaveris</name>
    <dbReference type="NCBI Taxonomy" id="1529"/>
    <lineage>
        <taxon>Bacteria</taxon>
        <taxon>Bacillati</taxon>
        <taxon>Bacillota</taxon>
        <taxon>Clostridia</taxon>
        <taxon>Eubacteriales</taxon>
        <taxon>Clostridiaceae</taxon>
        <taxon>Clostridium</taxon>
    </lineage>
</organism>
<evidence type="ECO:0000313" key="2">
    <source>
        <dbReference type="Proteomes" id="UP000182135"/>
    </source>
</evidence>
<protein>
    <submittedName>
        <fullName evidence="1">Stage II sporulation protein P</fullName>
    </submittedName>
</protein>
<sequence length="355" mass="39860">MIEFKTNANKMLKLKLLGLFLLTIILSLMLLNSLSDKMIKGTKGNILYTSILNYSIPILTQGNNIGESEHRLNIKEEVLNALGINISNPLSIIAKEIPFFKEALKDNGGGKPELNGLNPFKLNETNIVKDEEVSNGSIEVSDASLKKTLNPNKPEVLIYHSHTTESFAPGDANSKDNSKNIVAVGDVLTSELQDKYGISVIHDNTLHNDMYTLSYKRSRETVQKYLNKYGNFKLIIDLHRDSGVNKDSVTATVNGEKVARFMFVISKDRSNYSKNKPLVDRMIATANKLYPGAMRQTKWGDYIWWYNHGSYHFNQDLSDNVVLIEMGTEMNTLDEAQNTAKIIGRLIAEELNGKK</sequence>
<gene>
    <name evidence="1" type="ORF">SAMN04487885_10236</name>
</gene>
<evidence type="ECO:0000313" key="1">
    <source>
        <dbReference type="EMBL" id="SFF53600.1"/>
    </source>
</evidence>
<dbReference type="eggNOG" id="COG0860">
    <property type="taxonomic scope" value="Bacteria"/>
</dbReference>
<dbReference type="InterPro" id="IPR010897">
    <property type="entry name" value="Spore_II_P"/>
</dbReference>
<dbReference type="OrthoDB" id="1633470at2"/>
<proteinExistence type="predicted"/>
<dbReference type="Proteomes" id="UP000182135">
    <property type="component" value="Unassembled WGS sequence"/>
</dbReference>
<dbReference type="AlphaFoldDB" id="A0A1I2JI00"/>